<dbReference type="PIRSF" id="PIRSF035652">
    <property type="entry name" value="CHP02436"/>
    <property type="match status" value="1"/>
</dbReference>
<evidence type="ECO:0000256" key="1">
    <source>
        <dbReference type="SAM" id="MobiDB-lite"/>
    </source>
</evidence>
<proteinExistence type="predicted"/>
<protein>
    <submittedName>
        <fullName evidence="2">Four helix bundle protein</fullName>
    </submittedName>
</protein>
<organism evidence="2">
    <name type="scientific">Thiolapillus brandeum</name>
    <dbReference type="NCBI Taxonomy" id="1076588"/>
    <lineage>
        <taxon>Bacteria</taxon>
        <taxon>Pseudomonadati</taxon>
        <taxon>Pseudomonadota</taxon>
        <taxon>Gammaproteobacteria</taxon>
        <taxon>Chromatiales</taxon>
        <taxon>Sedimenticolaceae</taxon>
        <taxon>Thiolapillus</taxon>
    </lineage>
</organism>
<comment type="caution">
    <text evidence="2">The sequence shown here is derived from an EMBL/GenBank/DDBJ whole genome shotgun (WGS) entry which is preliminary data.</text>
</comment>
<dbReference type="PANTHER" id="PTHR38471">
    <property type="entry name" value="FOUR HELIX BUNDLE PROTEIN"/>
    <property type="match status" value="1"/>
</dbReference>
<dbReference type="Pfam" id="PF05635">
    <property type="entry name" value="23S_rRNA_IVP"/>
    <property type="match status" value="1"/>
</dbReference>
<dbReference type="PANTHER" id="PTHR38471:SF2">
    <property type="entry name" value="FOUR HELIX BUNDLE PROTEIN"/>
    <property type="match status" value="1"/>
</dbReference>
<dbReference type="SUPFAM" id="SSF158446">
    <property type="entry name" value="IVS-encoded protein-like"/>
    <property type="match status" value="1"/>
</dbReference>
<dbReference type="Proteomes" id="UP000885822">
    <property type="component" value="Unassembled WGS sequence"/>
</dbReference>
<dbReference type="EMBL" id="DRCV01000015">
    <property type="protein sequence ID" value="HDK37448.1"/>
    <property type="molecule type" value="Genomic_DNA"/>
</dbReference>
<dbReference type="InterPro" id="IPR012657">
    <property type="entry name" value="23S_rRNA-intervening_sequence"/>
</dbReference>
<feature type="compositionally biased region" description="Polar residues" evidence="1">
    <location>
        <begin position="27"/>
        <end position="49"/>
    </location>
</feature>
<dbReference type="Gene3D" id="1.20.1440.60">
    <property type="entry name" value="23S rRNA-intervening sequence"/>
    <property type="match status" value="1"/>
</dbReference>
<reference evidence="2" key="1">
    <citation type="journal article" date="2020" name="mSystems">
        <title>Genome- and Community-Level Interaction Insights into Carbon Utilization and Element Cycling Functions of Hydrothermarchaeota in Hydrothermal Sediment.</title>
        <authorList>
            <person name="Zhou Z."/>
            <person name="Liu Y."/>
            <person name="Xu W."/>
            <person name="Pan J."/>
            <person name="Luo Z.H."/>
            <person name="Li M."/>
        </authorList>
    </citation>
    <scope>NUCLEOTIDE SEQUENCE [LARGE SCALE GENOMIC DNA]</scope>
    <source>
        <strain evidence="2">HyVt-26</strain>
    </source>
</reference>
<dbReference type="AlphaFoldDB" id="A0A831NRN2"/>
<gene>
    <name evidence="2" type="ORF">ENG92_00310</name>
</gene>
<feature type="region of interest" description="Disordered" evidence="1">
    <location>
        <begin position="27"/>
        <end position="59"/>
    </location>
</feature>
<sequence length="129" mass="14620">MTNEDKKYDLQERFIAFAVRVINLSESLPDSKSGNHVRSQILRSGTSPAPNYGEAQSAESRADFVHKLKLSLKELRETEVWLKIIAKAEMVKPVDKLLPLLKETDELISILCKSIQTVKKNQIDAKKIN</sequence>
<name>A0A831NRN2_9GAMM</name>
<dbReference type="NCBIfam" id="TIGR02436">
    <property type="entry name" value="four helix bundle protein"/>
    <property type="match status" value="1"/>
</dbReference>
<accession>A0A831NRN2</accession>
<evidence type="ECO:0000313" key="2">
    <source>
        <dbReference type="EMBL" id="HDK37448.1"/>
    </source>
</evidence>
<dbReference type="InterPro" id="IPR036583">
    <property type="entry name" value="23S_rRNA_IVS_sf"/>
</dbReference>